<comment type="cofactor">
    <cofactor evidence="1">
        <name>Mg(2+)</name>
        <dbReference type="ChEBI" id="CHEBI:18420"/>
    </cofactor>
</comment>
<name>A0ABQ8Y9W0_9EUKA</name>
<proteinExistence type="inferred from homology"/>
<dbReference type="SUPFAM" id="SSF48576">
    <property type="entry name" value="Terpenoid synthases"/>
    <property type="match status" value="1"/>
</dbReference>
<dbReference type="Gene3D" id="1.10.600.10">
    <property type="entry name" value="Farnesyl Diphosphate Synthase"/>
    <property type="match status" value="1"/>
</dbReference>
<gene>
    <name evidence="6" type="ORF">M0813_23735</name>
</gene>
<keyword evidence="4" id="KW-0460">Magnesium</keyword>
<dbReference type="InterPro" id="IPR039702">
    <property type="entry name" value="FPS1-like"/>
</dbReference>
<dbReference type="PANTHER" id="PTHR11525:SF0">
    <property type="entry name" value="FARNESYL PYROPHOSPHATE SYNTHASE"/>
    <property type="match status" value="1"/>
</dbReference>
<dbReference type="Pfam" id="PF00348">
    <property type="entry name" value="polyprenyl_synt"/>
    <property type="match status" value="1"/>
</dbReference>
<evidence type="ECO:0000256" key="1">
    <source>
        <dbReference type="ARBA" id="ARBA00001946"/>
    </source>
</evidence>
<dbReference type="Proteomes" id="UP001150062">
    <property type="component" value="Unassembled WGS sequence"/>
</dbReference>
<dbReference type="PANTHER" id="PTHR11525">
    <property type="entry name" value="FARNESYL-PYROPHOSPHATE SYNTHETASE"/>
    <property type="match status" value="1"/>
</dbReference>
<keyword evidence="7" id="KW-1185">Reference proteome</keyword>
<protein>
    <submittedName>
        <fullName evidence="6">Farnesyl-pyrophosphate synthetase</fullName>
    </submittedName>
</protein>
<sequence length="309" mass="35903">MIKQNVPDGKHIRGMTVVNTYVALSGKRDKKSIKDALLLGWCLEFYHSFMSLVEDIMDDSKLRRGRSCWHQLVGMRGVNDSFTLEGFVYQLLKKYFGKHLHYLEIVELFISAGLCSELGKTLEMSTVDYKTKKPIISKYTFDHFQKIVHLKKGIVSYYLPVALGIVLATRKKVSVQSVEHQKKLKEAKKIAFQIAILNHIKNDYLDNLGSEIRTKNYTEIKMGKCSWLIVTALSQANEDEAKTLKKHYGSDQNKSIQFVQEIYNQLNLEKSYKDFETNINKSLEYSLNNLKHNPKEIFFFLIDQSKKYY</sequence>
<dbReference type="InterPro" id="IPR000092">
    <property type="entry name" value="Polyprenyl_synt"/>
</dbReference>
<keyword evidence="2 5" id="KW-0808">Transferase</keyword>
<evidence type="ECO:0000256" key="2">
    <source>
        <dbReference type="ARBA" id="ARBA00022679"/>
    </source>
</evidence>
<evidence type="ECO:0000256" key="5">
    <source>
        <dbReference type="RuleBase" id="RU004466"/>
    </source>
</evidence>
<comment type="caution">
    <text evidence="6">The sequence shown here is derived from an EMBL/GenBank/DDBJ whole genome shotgun (WGS) entry which is preliminary data.</text>
</comment>
<reference evidence="6" key="1">
    <citation type="submission" date="2022-08" db="EMBL/GenBank/DDBJ databases">
        <title>Novel sulfate-reducing endosymbionts in the free-living metamonad Anaeramoeba.</title>
        <authorList>
            <person name="Jerlstrom-Hultqvist J."/>
            <person name="Cepicka I."/>
            <person name="Gallot-Lavallee L."/>
            <person name="Salas-Leiva D."/>
            <person name="Curtis B.A."/>
            <person name="Zahonova K."/>
            <person name="Pipaliya S."/>
            <person name="Dacks J."/>
            <person name="Roger A.J."/>
        </authorList>
    </citation>
    <scope>NUCLEOTIDE SEQUENCE</scope>
    <source>
        <strain evidence="6">Schooner1</strain>
    </source>
</reference>
<organism evidence="6 7">
    <name type="scientific">Anaeramoeba flamelloides</name>
    <dbReference type="NCBI Taxonomy" id="1746091"/>
    <lineage>
        <taxon>Eukaryota</taxon>
        <taxon>Metamonada</taxon>
        <taxon>Anaeramoebidae</taxon>
        <taxon>Anaeramoeba</taxon>
    </lineage>
</organism>
<evidence type="ECO:0000313" key="6">
    <source>
        <dbReference type="EMBL" id="KAJ6241084.1"/>
    </source>
</evidence>
<evidence type="ECO:0000256" key="3">
    <source>
        <dbReference type="ARBA" id="ARBA00022723"/>
    </source>
</evidence>
<evidence type="ECO:0000256" key="4">
    <source>
        <dbReference type="ARBA" id="ARBA00022842"/>
    </source>
</evidence>
<keyword evidence="3" id="KW-0479">Metal-binding</keyword>
<accession>A0ABQ8Y9W0</accession>
<dbReference type="EMBL" id="JAOAOG010000197">
    <property type="protein sequence ID" value="KAJ6241084.1"/>
    <property type="molecule type" value="Genomic_DNA"/>
</dbReference>
<comment type="similarity">
    <text evidence="5">Belongs to the FPP/GGPP synthase family.</text>
</comment>
<evidence type="ECO:0000313" key="7">
    <source>
        <dbReference type="Proteomes" id="UP001150062"/>
    </source>
</evidence>
<dbReference type="InterPro" id="IPR008949">
    <property type="entry name" value="Isoprenoid_synthase_dom_sf"/>
</dbReference>